<dbReference type="InterPro" id="IPR000412">
    <property type="entry name" value="ABC_2_transport"/>
</dbReference>
<evidence type="ECO:0000256" key="1">
    <source>
        <dbReference type="ARBA" id="ARBA00004429"/>
    </source>
</evidence>
<reference evidence="12 13" key="1">
    <citation type="submission" date="2024-09" db="EMBL/GenBank/DDBJ databases">
        <authorList>
            <person name="Sun Q."/>
            <person name="Mori K."/>
        </authorList>
    </citation>
    <scope>NUCLEOTIDE SEQUENCE [LARGE SCALE GENOMIC DNA]</scope>
    <source>
        <strain evidence="12 13">JCM 12763</strain>
    </source>
</reference>
<evidence type="ECO:0000256" key="7">
    <source>
        <dbReference type="ARBA" id="ARBA00022989"/>
    </source>
</evidence>
<evidence type="ECO:0000256" key="4">
    <source>
        <dbReference type="ARBA" id="ARBA00022475"/>
    </source>
</evidence>
<feature type="transmembrane region" description="Helical" evidence="10">
    <location>
        <begin position="173"/>
        <end position="197"/>
    </location>
</feature>
<dbReference type="InterPro" id="IPR047817">
    <property type="entry name" value="ABC2_TM_bact-type"/>
</dbReference>
<keyword evidence="7 10" id="KW-1133">Transmembrane helix</keyword>
<evidence type="ECO:0000256" key="9">
    <source>
        <dbReference type="ARBA" id="ARBA00023251"/>
    </source>
</evidence>
<evidence type="ECO:0000313" key="12">
    <source>
        <dbReference type="EMBL" id="MFB9733193.1"/>
    </source>
</evidence>
<evidence type="ECO:0000256" key="10">
    <source>
        <dbReference type="RuleBase" id="RU361157"/>
    </source>
</evidence>
<dbReference type="InterPro" id="IPR013525">
    <property type="entry name" value="ABC2_TM"/>
</dbReference>
<comment type="subcellular location">
    <subcellularLocation>
        <location evidence="1">Cell inner membrane</location>
        <topology evidence="1">Multi-pass membrane protein</topology>
    </subcellularLocation>
    <subcellularLocation>
        <location evidence="10">Cell membrane</location>
        <topology evidence="10">Multi-pass membrane protein</topology>
    </subcellularLocation>
</comment>
<evidence type="ECO:0000256" key="6">
    <source>
        <dbReference type="ARBA" id="ARBA00022692"/>
    </source>
</evidence>
<keyword evidence="13" id="KW-1185">Reference proteome</keyword>
<keyword evidence="5" id="KW-0997">Cell inner membrane</keyword>
<organism evidence="12 13">
    <name type="scientific">Ornithinimicrobium kibberense</name>
    <dbReference type="NCBI Taxonomy" id="282060"/>
    <lineage>
        <taxon>Bacteria</taxon>
        <taxon>Bacillati</taxon>
        <taxon>Actinomycetota</taxon>
        <taxon>Actinomycetes</taxon>
        <taxon>Micrococcales</taxon>
        <taxon>Ornithinimicrobiaceae</taxon>
        <taxon>Ornithinimicrobium</taxon>
    </lineage>
</organism>
<sequence length="301" mass="32920">MSGGDGPLAPPLSPEAAEELARRHGLELVGQRPGLMSYLRDVWRHRHLMWAMARGDFVSNHQDNYLGLLWSILNPLLMGVAYYLIFGILIGTSGGIENFVAFLTIGLFTYIPLAAALTSGSKSVLKKSAMIRSLSFPRVLLPITTVLSEFVAALPAFLTLLLIALVSGEKPSLTWLLFPVTLLLVLLVSLGMGMITARVVNAVRDTANLVPLVVRILRYVSGVFFSVDAALERVGDDAPEWLAGVLQYQPFAALLTLVREPLMQEYPVRWETWVAASGWAAGLLVIGLIVFWRGEGTYGRS</sequence>
<accession>A0ABV5V5U7</accession>
<evidence type="ECO:0000256" key="3">
    <source>
        <dbReference type="ARBA" id="ARBA00022448"/>
    </source>
</evidence>
<comment type="similarity">
    <text evidence="2 10">Belongs to the ABC-2 integral membrane protein family.</text>
</comment>
<feature type="transmembrane region" description="Helical" evidence="10">
    <location>
        <begin position="99"/>
        <end position="118"/>
    </location>
</feature>
<dbReference type="PANTHER" id="PTHR30413:SF8">
    <property type="entry name" value="TRANSPORT PERMEASE PROTEIN"/>
    <property type="match status" value="1"/>
</dbReference>
<dbReference type="PANTHER" id="PTHR30413">
    <property type="entry name" value="INNER MEMBRANE TRANSPORT PERMEASE"/>
    <property type="match status" value="1"/>
</dbReference>
<evidence type="ECO:0000256" key="2">
    <source>
        <dbReference type="ARBA" id="ARBA00007783"/>
    </source>
</evidence>
<proteinExistence type="inferred from homology"/>
<feature type="transmembrane region" description="Helical" evidence="10">
    <location>
        <begin position="68"/>
        <end position="93"/>
    </location>
</feature>
<evidence type="ECO:0000259" key="11">
    <source>
        <dbReference type="PROSITE" id="PS51012"/>
    </source>
</evidence>
<protein>
    <recommendedName>
        <fullName evidence="10">Transport permease protein</fullName>
    </recommendedName>
</protein>
<dbReference type="PRINTS" id="PR00164">
    <property type="entry name" value="ABC2TRNSPORT"/>
</dbReference>
<feature type="transmembrane region" description="Helical" evidence="10">
    <location>
        <begin position="270"/>
        <end position="292"/>
    </location>
</feature>
<evidence type="ECO:0000256" key="5">
    <source>
        <dbReference type="ARBA" id="ARBA00022519"/>
    </source>
</evidence>
<dbReference type="Proteomes" id="UP001589613">
    <property type="component" value="Unassembled WGS sequence"/>
</dbReference>
<feature type="domain" description="ABC transmembrane type-2" evidence="11">
    <location>
        <begin position="66"/>
        <end position="294"/>
    </location>
</feature>
<name>A0ABV5V5U7_9MICO</name>
<keyword evidence="8 10" id="KW-0472">Membrane</keyword>
<comment type="caution">
    <text evidence="10">Lacks conserved residue(s) required for the propagation of feature annotation.</text>
</comment>
<dbReference type="EMBL" id="JBHMAX010000024">
    <property type="protein sequence ID" value="MFB9733193.1"/>
    <property type="molecule type" value="Genomic_DNA"/>
</dbReference>
<evidence type="ECO:0000256" key="8">
    <source>
        <dbReference type="ARBA" id="ARBA00023136"/>
    </source>
</evidence>
<keyword evidence="3 10" id="KW-0813">Transport</keyword>
<evidence type="ECO:0000313" key="13">
    <source>
        <dbReference type="Proteomes" id="UP001589613"/>
    </source>
</evidence>
<gene>
    <name evidence="12" type="ORF">ACFFN0_14170</name>
</gene>
<keyword evidence="6 10" id="KW-0812">Transmembrane</keyword>
<dbReference type="RefSeq" id="WP_272949571.1">
    <property type="nucleotide sequence ID" value="NZ_JBHMAX010000024.1"/>
</dbReference>
<dbReference type="PROSITE" id="PS51012">
    <property type="entry name" value="ABC_TM2"/>
    <property type="match status" value="1"/>
</dbReference>
<keyword evidence="4 10" id="KW-1003">Cell membrane</keyword>
<feature type="transmembrane region" description="Helical" evidence="10">
    <location>
        <begin position="139"/>
        <end position="167"/>
    </location>
</feature>
<keyword evidence="9" id="KW-0046">Antibiotic resistance</keyword>
<comment type="caution">
    <text evidence="12">The sequence shown here is derived from an EMBL/GenBank/DDBJ whole genome shotgun (WGS) entry which is preliminary data.</text>
</comment>
<dbReference type="Pfam" id="PF01061">
    <property type="entry name" value="ABC2_membrane"/>
    <property type="match status" value="1"/>
</dbReference>